<organism evidence="1 2">
    <name type="scientific">Orientia tsutsugamushi str. Gilliam</name>
    <dbReference type="NCBI Taxonomy" id="1359184"/>
    <lineage>
        <taxon>Bacteria</taxon>
        <taxon>Pseudomonadati</taxon>
        <taxon>Pseudomonadota</taxon>
        <taxon>Alphaproteobacteria</taxon>
        <taxon>Rickettsiales</taxon>
        <taxon>Rickettsiaceae</taxon>
        <taxon>Rickettsieae</taxon>
        <taxon>Orientia</taxon>
    </lineage>
</organism>
<dbReference type="Proteomes" id="UP000033769">
    <property type="component" value="Unassembled WGS sequence"/>
</dbReference>
<proteinExistence type="predicted"/>
<comment type="caution">
    <text evidence="1">The sequence shown here is derived from an EMBL/GenBank/DDBJ whole genome shotgun (WGS) entry which is preliminary data.</text>
</comment>
<reference evidence="1 2" key="1">
    <citation type="submission" date="2015-02" db="EMBL/GenBank/DDBJ databases">
        <title>Genome Sequencing of Rickettsiales.</title>
        <authorList>
            <person name="Daugherty S.C."/>
            <person name="Su Q."/>
            <person name="Abolude K."/>
            <person name="Beier-Sexton M."/>
            <person name="Carlyon J.A."/>
            <person name="Carter R."/>
            <person name="Day N.P."/>
            <person name="Dumler S.J."/>
            <person name="Dyachenko V."/>
            <person name="Godinez A."/>
            <person name="Kurtti T.J."/>
            <person name="Lichay M."/>
            <person name="Mullins K.E."/>
            <person name="Ott S."/>
            <person name="Pappas-Brown V."/>
            <person name="Paris D.H."/>
            <person name="Patel P."/>
            <person name="Richards A.L."/>
            <person name="Sadzewicz L."/>
            <person name="Sears K."/>
            <person name="Seidman D."/>
            <person name="Sengamalay N."/>
            <person name="Stenos J."/>
            <person name="Tallon L.J."/>
            <person name="Vincent G."/>
            <person name="Fraser C.M."/>
            <person name="Munderloh U."/>
            <person name="Dunning-Hotopp J.C."/>
        </authorList>
    </citation>
    <scope>NUCLEOTIDE SEQUENCE [LARGE SCALE GENOMIC DNA]</scope>
    <source>
        <strain evidence="1 2">Gilliam</strain>
    </source>
</reference>
<keyword evidence="1" id="KW-0547">Nucleotide-binding</keyword>
<dbReference type="EMBL" id="LANO01000045">
    <property type="protein sequence ID" value="KJV51476.1"/>
    <property type="molecule type" value="Genomic_DNA"/>
</dbReference>
<evidence type="ECO:0000313" key="1">
    <source>
        <dbReference type="EMBL" id="KJV51476.1"/>
    </source>
</evidence>
<dbReference type="InterPro" id="IPR027417">
    <property type="entry name" value="P-loop_NTPase"/>
</dbReference>
<dbReference type="PATRIC" id="fig|1359184.3.peg.2043"/>
<dbReference type="GO" id="GO:0004386">
    <property type="term" value="F:helicase activity"/>
    <property type="evidence" value="ECO:0007669"/>
    <property type="project" value="UniProtKB-KW"/>
</dbReference>
<accession>A0A0F3M724</accession>
<evidence type="ECO:0000313" key="2">
    <source>
        <dbReference type="Proteomes" id="UP000033769"/>
    </source>
</evidence>
<keyword evidence="1" id="KW-0347">Helicase</keyword>
<sequence length="50" mass="5949">MLIYRDEYYLSRSEPNPGTPEYTEWVTKQNKCYNTAEIIVAKHRNGQLVQ</sequence>
<protein>
    <submittedName>
        <fullName evidence="1">DnaB-like helicase C terminal domain protein</fullName>
    </submittedName>
</protein>
<name>A0A0F3M724_ORITS</name>
<gene>
    <name evidence="1" type="ORF">OTSGILL_2240</name>
</gene>
<dbReference type="Gene3D" id="3.40.50.300">
    <property type="entry name" value="P-loop containing nucleotide triphosphate hydrolases"/>
    <property type="match status" value="1"/>
</dbReference>
<keyword evidence="1" id="KW-0378">Hydrolase</keyword>
<keyword evidence="1" id="KW-0067">ATP-binding</keyword>
<dbReference type="AlphaFoldDB" id="A0A0F3M724"/>